<feature type="domain" description="2-oxoacid dehydrogenase acyltransferase catalytic" evidence="5">
    <location>
        <begin position="258"/>
        <end position="357"/>
    </location>
</feature>
<evidence type="ECO:0000313" key="9">
    <source>
        <dbReference type="Proteomes" id="UP001417504"/>
    </source>
</evidence>
<feature type="compositionally biased region" description="Basic and acidic residues" evidence="4">
    <location>
        <begin position="433"/>
        <end position="445"/>
    </location>
</feature>
<proteinExistence type="inferred from homology"/>
<keyword evidence="3" id="KW-0808">Transferase</keyword>
<keyword evidence="3" id="KW-0012">Acyltransferase</keyword>
<evidence type="ECO:0000256" key="4">
    <source>
        <dbReference type="SAM" id="MobiDB-lite"/>
    </source>
</evidence>
<comment type="cofactor">
    <cofactor evidence="3">
        <name>(R)-lipoate</name>
        <dbReference type="ChEBI" id="CHEBI:83088"/>
    </cofactor>
</comment>
<keyword evidence="9" id="KW-1185">Reference proteome</keyword>
<dbReference type="GO" id="GO:0045254">
    <property type="term" value="C:pyruvate dehydrogenase complex"/>
    <property type="evidence" value="ECO:0007669"/>
    <property type="project" value="InterPro"/>
</dbReference>
<gene>
    <name evidence="8" type="ORF">Sjap_017980</name>
</gene>
<dbReference type="PANTHER" id="PTHR23151">
    <property type="entry name" value="DIHYDROLIPOAMIDE ACETYL/SUCCINYL-TRANSFERASE-RELATED"/>
    <property type="match status" value="1"/>
</dbReference>
<evidence type="ECO:0000259" key="5">
    <source>
        <dbReference type="Pfam" id="PF00198"/>
    </source>
</evidence>
<keyword evidence="2 3" id="KW-0450">Lipoyl</keyword>
<name>A0AAP0I796_9MAGN</name>
<evidence type="ECO:0000256" key="2">
    <source>
        <dbReference type="ARBA" id="ARBA00022823"/>
    </source>
</evidence>
<dbReference type="SUPFAM" id="SSF52777">
    <property type="entry name" value="CoA-dependent acyltransferases"/>
    <property type="match status" value="2"/>
</dbReference>
<dbReference type="Pfam" id="PF00198">
    <property type="entry name" value="2-oxoacid_dh"/>
    <property type="match status" value="2"/>
</dbReference>
<feature type="region of interest" description="Disordered" evidence="4">
    <location>
        <begin position="419"/>
        <end position="445"/>
    </location>
</feature>
<feature type="region of interest" description="Disordered" evidence="4">
    <location>
        <begin position="146"/>
        <end position="181"/>
    </location>
</feature>
<dbReference type="EC" id="2.3.1.-" evidence="3"/>
<evidence type="ECO:0000259" key="7">
    <source>
        <dbReference type="Pfam" id="PF02817"/>
    </source>
</evidence>
<evidence type="ECO:0000256" key="1">
    <source>
        <dbReference type="ARBA" id="ARBA00007317"/>
    </source>
</evidence>
<protein>
    <recommendedName>
        <fullName evidence="3">Dihydrolipoamide acetyltransferase component of pyruvate dehydrogenase complex</fullName>
        <ecNumber evidence="3">2.3.1.-</ecNumber>
    </recommendedName>
</protein>
<dbReference type="CDD" id="cd06849">
    <property type="entry name" value="lipoyl_domain"/>
    <property type="match status" value="1"/>
</dbReference>
<evidence type="ECO:0000256" key="3">
    <source>
        <dbReference type="RuleBase" id="RU003423"/>
    </source>
</evidence>
<dbReference type="GO" id="GO:0004742">
    <property type="term" value="F:dihydrolipoyllysine-residue acetyltransferase activity"/>
    <property type="evidence" value="ECO:0007669"/>
    <property type="project" value="TreeGrafter"/>
</dbReference>
<dbReference type="InterPro" id="IPR036625">
    <property type="entry name" value="E3-bd_dom_sf"/>
</dbReference>
<comment type="caution">
    <text evidence="8">The sequence shown here is derived from an EMBL/GenBank/DDBJ whole genome shotgun (WGS) entry which is preliminary data.</text>
</comment>
<dbReference type="SUPFAM" id="SSF47005">
    <property type="entry name" value="Peripheral subunit-binding domain of 2-oxo acid dehydrogenase complex"/>
    <property type="match status" value="1"/>
</dbReference>
<dbReference type="Gene3D" id="2.40.50.100">
    <property type="match status" value="1"/>
</dbReference>
<dbReference type="InterPro" id="IPR004167">
    <property type="entry name" value="PSBD"/>
</dbReference>
<accession>A0AAP0I796</accession>
<evidence type="ECO:0000313" key="8">
    <source>
        <dbReference type="EMBL" id="KAK9109920.1"/>
    </source>
</evidence>
<dbReference type="InterPro" id="IPR001078">
    <property type="entry name" value="2-oxoacid_DH_actylTfrase"/>
</dbReference>
<evidence type="ECO:0000259" key="6">
    <source>
        <dbReference type="Pfam" id="PF00364"/>
    </source>
</evidence>
<dbReference type="GO" id="GO:0006086">
    <property type="term" value="P:pyruvate decarboxylation to acetyl-CoA"/>
    <property type="evidence" value="ECO:0007669"/>
    <property type="project" value="InterPro"/>
</dbReference>
<dbReference type="Gene3D" id="3.30.559.10">
    <property type="entry name" value="Chloramphenicol acetyltransferase-like domain"/>
    <property type="match status" value="2"/>
</dbReference>
<sequence length="540" mass="58329">MTDVSPTQMETDDNWNHHVRRRAGAYIRRETEIIEMVDLEGQDHGPSSSSVGDNDDDFIVYSKEGNNARWFKKEGDEVSAEDILCEVETDNATVAMECTEEVFLTKIIHGDGANVIKVGEVNATTMEDEDDIAKFKYYKPSQLVDSKEAKVPSDPSPPIPPKKEDTEPISSAEPKKPVVANAPQSGARIFASPLARKLVPLSKIKGTGSDGTIVQADIEDYLASSGKGVSAPPTSKPKDKATEAGINYTDLPISQIRKDADKKGLSKIADEVKSFTQKAKENSLKPEDYEGGTFTVSNLGGTYGIKQFCAIINPPQSGILAVGSVEKRVVPGAGPDQYTFASYMSVTLSYDHRVIDGFGSIGGGFVVIGEWQRWFPPRPAVPVSEHKEGHQLKWKVLIGILQVTRGPILDDRLTQFQTPASSGKGVSAPPTSKPKDKATEDADKKGLSKIADEVKSFTQKAKENSLKPEDYEGGTFTVSNLGGTYGIKQFCAIINPPQSGILAVGPVEKRVVPGAGPDQYTFASYMSVTLSCDHRVIDGA</sequence>
<dbReference type="Pfam" id="PF00364">
    <property type="entry name" value="Biotin_lipoyl"/>
    <property type="match status" value="1"/>
</dbReference>
<dbReference type="Proteomes" id="UP001417504">
    <property type="component" value="Unassembled WGS sequence"/>
</dbReference>
<dbReference type="Pfam" id="PF02817">
    <property type="entry name" value="E3_binding"/>
    <property type="match status" value="1"/>
</dbReference>
<reference evidence="8 9" key="1">
    <citation type="submission" date="2024-01" db="EMBL/GenBank/DDBJ databases">
        <title>Genome assemblies of Stephania.</title>
        <authorList>
            <person name="Yang L."/>
        </authorList>
    </citation>
    <scope>NUCLEOTIDE SEQUENCE [LARGE SCALE GENOMIC DNA]</scope>
    <source>
        <strain evidence="8">QJT</strain>
        <tissue evidence="8">Leaf</tissue>
    </source>
</reference>
<dbReference type="PANTHER" id="PTHR23151:SF90">
    <property type="entry name" value="DIHYDROLIPOYLLYSINE-RESIDUE ACETYLTRANSFERASE COMPONENT OF PYRUVATE DEHYDROGENASE COMPLEX, MITOCHONDRIAL-RELATED"/>
    <property type="match status" value="1"/>
</dbReference>
<comment type="similarity">
    <text evidence="1 3">Belongs to the 2-oxoacid dehydrogenase family.</text>
</comment>
<dbReference type="InterPro" id="IPR045257">
    <property type="entry name" value="E2/Pdx1"/>
</dbReference>
<dbReference type="EMBL" id="JBBNAE010000007">
    <property type="protein sequence ID" value="KAK9109920.1"/>
    <property type="molecule type" value="Genomic_DNA"/>
</dbReference>
<feature type="domain" description="Peripheral subunit-binding (PSBD)" evidence="7">
    <location>
        <begin position="189"/>
        <end position="219"/>
    </location>
</feature>
<dbReference type="InterPro" id="IPR023213">
    <property type="entry name" value="CAT-like_dom_sf"/>
</dbReference>
<feature type="domain" description="Lipoyl-binding" evidence="6">
    <location>
        <begin position="60"/>
        <end position="120"/>
    </location>
</feature>
<dbReference type="InterPro" id="IPR000089">
    <property type="entry name" value="Biotin_lipoyl"/>
</dbReference>
<organism evidence="8 9">
    <name type="scientific">Stephania japonica</name>
    <dbReference type="NCBI Taxonomy" id="461633"/>
    <lineage>
        <taxon>Eukaryota</taxon>
        <taxon>Viridiplantae</taxon>
        <taxon>Streptophyta</taxon>
        <taxon>Embryophyta</taxon>
        <taxon>Tracheophyta</taxon>
        <taxon>Spermatophyta</taxon>
        <taxon>Magnoliopsida</taxon>
        <taxon>Ranunculales</taxon>
        <taxon>Menispermaceae</taxon>
        <taxon>Menispermoideae</taxon>
        <taxon>Cissampelideae</taxon>
        <taxon>Stephania</taxon>
    </lineage>
</organism>
<feature type="region of interest" description="Disordered" evidence="4">
    <location>
        <begin position="224"/>
        <end position="243"/>
    </location>
</feature>
<dbReference type="InterPro" id="IPR011053">
    <property type="entry name" value="Single_hybrid_motif"/>
</dbReference>
<dbReference type="SUPFAM" id="SSF51230">
    <property type="entry name" value="Single hybrid motif"/>
    <property type="match status" value="1"/>
</dbReference>
<feature type="domain" description="2-oxoacid dehydrogenase acyltransferase catalytic" evidence="5">
    <location>
        <begin position="440"/>
        <end position="540"/>
    </location>
</feature>
<dbReference type="Gene3D" id="4.10.320.10">
    <property type="entry name" value="E3-binding domain"/>
    <property type="match status" value="1"/>
</dbReference>
<dbReference type="AlphaFoldDB" id="A0AAP0I796"/>